<reference evidence="2 3" key="1">
    <citation type="submission" date="2014-07" db="EMBL/GenBank/DDBJ databases">
        <title>Methanogenic archaea and the global carbon cycle.</title>
        <authorList>
            <person name="Henriksen J.R."/>
            <person name="Luke J."/>
            <person name="Reinhart S."/>
            <person name="Benedict M.N."/>
            <person name="Youngblut N.D."/>
            <person name="Metcalf M.E."/>
            <person name="Whitaker R.J."/>
            <person name="Metcalf W.W."/>
        </authorList>
    </citation>
    <scope>NUCLEOTIDE SEQUENCE [LARGE SCALE GENOMIC DNA]</scope>
    <source>
        <strain evidence="2 3">Z-7289</strain>
    </source>
</reference>
<protein>
    <submittedName>
        <fullName evidence="2">Nitrogenase vanadium-cofactor synthesis protein VnfN</fullName>
    </submittedName>
</protein>
<evidence type="ECO:0000259" key="1">
    <source>
        <dbReference type="Pfam" id="PF00148"/>
    </source>
</evidence>
<evidence type="ECO:0000313" key="3">
    <source>
        <dbReference type="Proteomes" id="UP000033072"/>
    </source>
</evidence>
<dbReference type="Proteomes" id="UP000033072">
    <property type="component" value="Chromosome"/>
</dbReference>
<evidence type="ECO:0000313" key="2">
    <source>
        <dbReference type="EMBL" id="AKB75648.1"/>
    </source>
</evidence>
<name>A0A0E3S910_9EURY</name>
<dbReference type="InterPro" id="IPR049939">
    <property type="entry name" value="NifE-like"/>
</dbReference>
<dbReference type="PANTHER" id="PTHR42956:SF1">
    <property type="entry name" value="NITROGENASE IRON-MOLYBDENUM COFACTOR BIOSYNTHESIS PROTEIN NIFE"/>
    <property type="match status" value="1"/>
</dbReference>
<feature type="domain" description="Nitrogenase/oxidoreductase component 1" evidence="1">
    <location>
        <begin position="11"/>
        <end position="341"/>
    </location>
</feature>
<dbReference type="Gene3D" id="3.40.50.1980">
    <property type="entry name" value="Nitrogenase molybdenum iron protein domain"/>
    <property type="match status" value="2"/>
</dbReference>
<dbReference type="InterPro" id="IPR000510">
    <property type="entry name" value="Nase/OxRdtase_comp1"/>
</dbReference>
<dbReference type="EMBL" id="CP009515">
    <property type="protein sequence ID" value="AKB75648.1"/>
    <property type="molecule type" value="Genomic_DNA"/>
</dbReference>
<proteinExistence type="predicted"/>
<dbReference type="GeneID" id="24807215"/>
<dbReference type="KEGG" id="mls:MSLAZ_2387"/>
<dbReference type="SUPFAM" id="SSF53807">
    <property type="entry name" value="Helical backbone' metal receptor"/>
    <property type="match status" value="1"/>
</dbReference>
<dbReference type="OrthoDB" id="61861at2157"/>
<dbReference type="RefSeq" id="WP_048127323.1">
    <property type="nucleotide sequence ID" value="NZ_CP009515.1"/>
</dbReference>
<dbReference type="PATRIC" id="fig|1434111.4.peg.3178"/>
<dbReference type="PANTHER" id="PTHR42956">
    <property type="entry name" value="NITROGENASE IRON-MOLYBDENUM COFACTOR BIOSYNTHESIS PROTEIN NIFE"/>
    <property type="match status" value="1"/>
</dbReference>
<dbReference type="GO" id="GO:0016491">
    <property type="term" value="F:oxidoreductase activity"/>
    <property type="evidence" value="ECO:0007669"/>
    <property type="project" value="InterPro"/>
</dbReference>
<dbReference type="Pfam" id="PF00148">
    <property type="entry name" value="Oxidored_nitro"/>
    <property type="match status" value="1"/>
</dbReference>
<accession>A0A0E3S910</accession>
<gene>
    <name evidence="2" type="ORF">MSLAZ_2387</name>
</gene>
<organism evidence="2 3">
    <name type="scientific">Methanosarcina lacustris Z-7289</name>
    <dbReference type="NCBI Taxonomy" id="1434111"/>
    <lineage>
        <taxon>Archaea</taxon>
        <taxon>Methanobacteriati</taxon>
        <taxon>Methanobacteriota</taxon>
        <taxon>Stenosarchaea group</taxon>
        <taxon>Methanomicrobia</taxon>
        <taxon>Methanosarcinales</taxon>
        <taxon>Methanosarcinaceae</taxon>
        <taxon>Methanosarcina</taxon>
    </lineage>
</organism>
<dbReference type="STRING" id="1434111.MSLAZ_2387"/>
<dbReference type="HOGENOM" id="CLU_051299_0_0_2"/>
<dbReference type="AlphaFoldDB" id="A0A0E3S910"/>
<keyword evidence="3" id="KW-1185">Reference proteome</keyword>
<sequence length="426" mass="46592">MIFSPDAFTASILTVEGIKDASALLNGPTGCKIYHSFLSDRHFPRGASHDPMAFQGEFYFGQLRVPSTYLDWEDYVEGSLEKLEKLLSAVAEKNNDLLAVINSPGASLIGDDLETALKKSGVSERCFTVNCAGFSLPAPIGFENTGLALLEHLDLKPLSRKENRVNILGLSILHKHWEGTVIELKKLLSLLGLEVGAVLFAGTSVEELKNSSSAACNIVLFPEYGQKIAEWYRERFKIPFVLSPMGVPVGFDATEQLLREVAKCLGIDPSPALNFVRAARKSSYSKLARYHSFSGLPKGTSFSIRAEASFAYPLALWLYSYLGMVPLAVKTLPGGSPKIEASLRAFLIEKGFENAYDREPEYEKVDIAFADGYTLGLLKGMGCCKAGIEICTPSEGYIDFIPKTYMGVEGTLLLLEKIINGIRSSL</sequence>